<comment type="caution">
    <text evidence="1">The sequence shown here is derived from an EMBL/GenBank/DDBJ whole genome shotgun (WGS) entry which is preliminary data.</text>
</comment>
<dbReference type="CDD" id="cd00552">
    <property type="entry name" value="RaiA"/>
    <property type="match status" value="1"/>
</dbReference>
<protein>
    <submittedName>
        <fullName evidence="1">Ribosomal subunit interface protein</fullName>
    </submittedName>
</protein>
<dbReference type="Gene3D" id="3.30.160.100">
    <property type="entry name" value="Ribosome hibernation promotion factor-like"/>
    <property type="match status" value="1"/>
</dbReference>
<name>J9GXX6_9ZZZZ</name>
<dbReference type="InterPro" id="IPR036567">
    <property type="entry name" value="RHF-like"/>
</dbReference>
<gene>
    <name evidence="1" type="ORF">EVA_06276</name>
</gene>
<dbReference type="AlphaFoldDB" id="J9GXX6"/>
<dbReference type="NCBIfam" id="TIGR00741">
    <property type="entry name" value="yfiA"/>
    <property type="match status" value="1"/>
</dbReference>
<proteinExistence type="predicted"/>
<accession>J9GXX6</accession>
<reference evidence="1" key="1">
    <citation type="journal article" date="2012" name="PLoS ONE">
        <title>Gene sets for utilization of primary and secondary nutrition supplies in the distal gut of endangered iberian lynx.</title>
        <authorList>
            <person name="Alcaide M."/>
            <person name="Messina E."/>
            <person name="Richter M."/>
            <person name="Bargiela R."/>
            <person name="Peplies J."/>
            <person name="Huws S.A."/>
            <person name="Newbold C.J."/>
            <person name="Golyshin P.N."/>
            <person name="Simon M.A."/>
            <person name="Lopez G."/>
            <person name="Yakimov M.M."/>
            <person name="Ferrer M."/>
        </authorList>
    </citation>
    <scope>NUCLEOTIDE SEQUENCE</scope>
</reference>
<dbReference type="EMBL" id="AMCI01001416">
    <property type="protein sequence ID" value="EJX05615.1"/>
    <property type="molecule type" value="Genomic_DNA"/>
</dbReference>
<dbReference type="InterPro" id="IPR003489">
    <property type="entry name" value="RHF/RaiA"/>
</dbReference>
<organism evidence="1">
    <name type="scientific">gut metagenome</name>
    <dbReference type="NCBI Taxonomy" id="749906"/>
    <lineage>
        <taxon>unclassified sequences</taxon>
        <taxon>metagenomes</taxon>
        <taxon>organismal metagenomes</taxon>
    </lineage>
</organism>
<evidence type="ECO:0000313" key="1">
    <source>
        <dbReference type="EMBL" id="EJX05615.1"/>
    </source>
</evidence>
<sequence>MEIKIQSIHFDATEKLQAFIEKKVGKLAKSCEGANAEVVLKVVKPETALNKEVQVRLDVPGSKLHAEKVCDTFEEGVDLCVEALQRQIEKYKEKQRAK</sequence>
<dbReference type="Pfam" id="PF02482">
    <property type="entry name" value="Ribosomal_S30AE"/>
    <property type="match status" value="1"/>
</dbReference>
<dbReference type="SUPFAM" id="SSF69754">
    <property type="entry name" value="Ribosome binding protein Y (YfiA homologue)"/>
    <property type="match status" value="1"/>
</dbReference>